<accession>A0A2R6NL82</accession>
<dbReference type="EMBL" id="MLYV02001105">
    <property type="protein sequence ID" value="PSR73114.1"/>
    <property type="molecule type" value="Genomic_DNA"/>
</dbReference>
<keyword evidence="3" id="KW-1185">Reference proteome</keyword>
<dbReference type="Proteomes" id="UP000186601">
    <property type="component" value="Unassembled WGS sequence"/>
</dbReference>
<sequence length="139" mass="14597">MGVGFLDILWLAAAAYTADIYPPFGSLCSNNPSISSLQSACGNVQAGLAFAWLSWIMLSAYIGTLLALAIISANYGRPVWKSTVKDAEFTTSSGVPSAGLSVYSGPDQYSMKTQNTPYDPHASQMPYGAPGGARYAAEV</sequence>
<feature type="transmembrane region" description="Helical" evidence="1">
    <location>
        <begin position="52"/>
        <end position="75"/>
    </location>
</feature>
<organism evidence="2 3">
    <name type="scientific">Hermanssonia centrifuga</name>
    <dbReference type="NCBI Taxonomy" id="98765"/>
    <lineage>
        <taxon>Eukaryota</taxon>
        <taxon>Fungi</taxon>
        <taxon>Dikarya</taxon>
        <taxon>Basidiomycota</taxon>
        <taxon>Agaricomycotina</taxon>
        <taxon>Agaricomycetes</taxon>
        <taxon>Polyporales</taxon>
        <taxon>Meruliaceae</taxon>
        <taxon>Hermanssonia</taxon>
    </lineage>
</organism>
<evidence type="ECO:0000313" key="2">
    <source>
        <dbReference type="EMBL" id="PSR73114.1"/>
    </source>
</evidence>
<evidence type="ECO:0000256" key="1">
    <source>
        <dbReference type="SAM" id="Phobius"/>
    </source>
</evidence>
<evidence type="ECO:0008006" key="4">
    <source>
        <dbReference type="Google" id="ProtNLM"/>
    </source>
</evidence>
<name>A0A2R6NL82_9APHY</name>
<keyword evidence="1" id="KW-1133">Transmembrane helix</keyword>
<comment type="caution">
    <text evidence="2">The sequence shown here is derived from an EMBL/GenBank/DDBJ whole genome shotgun (WGS) entry which is preliminary data.</text>
</comment>
<keyword evidence="1" id="KW-0812">Transmembrane</keyword>
<protein>
    <recommendedName>
        <fullName evidence="4">MARVEL domain-containing protein</fullName>
    </recommendedName>
</protein>
<dbReference type="AlphaFoldDB" id="A0A2R6NL82"/>
<reference evidence="2 3" key="1">
    <citation type="submission" date="2018-02" db="EMBL/GenBank/DDBJ databases">
        <title>Genome sequence of the basidiomycete white-rot fungus Phlebia centrifuga.</title>
        <authorList>
            <person name="Granchi Z."/>
            <person name="Peng M."/>
            <person name="de Vries R.P."/>
            <person name="Hilden K."/>
            <person name="Makela M.R."/>
            <person name="Grigoriev I."/>
            <person name="Riley R."/>
        </authorList>
    </citation>
    <scope>NUCLEOTIDE SEQUENCE [LARGE SCALE GENOMIC DNA]</scope>
    <source>
        <strain evidence="2 3">FBCC195</strain>
    </source>
</reference>
<evidence type="ECO:0000313" key="3">
    <source>
        <dbReference type="Proteomes" id="UP000186601"/>
    </source>
</evidence>
<gene>
    <name evidence="2" type="ORF">PHLCEN_2v11016</name>
</gene>
<dbReference type="OrthoDB" id="2801023at2759"/>
<dbReference type="STRING" id="98765.A0A2R6NL82"/>
<proteinExistence type="predicted"/>
<keyword evidence="1" id="KW-0472">Membrane</keyword>